<sequence>MRQKGKRAMSEEGFGNGWLGKRNQIILSVFFSSCLSLPFLILPSSSPSSFICLPFQFTLGSVTKTHFRNHITSFRVVISSFFK</sequence>
<feature type="transmembrane region" description="Helical" evidence="1">
    <location>
        <begin position="25"/>
        <end position="42"/>
    </location>
</feature>
<keyword evidence="1" id="KW-0472">Membrane</keyword>
<proteinExistence type="predicted"/>
<protein>
    <recommendedName>
        <fullName evidence="4">Transmembrane protein</fullName>
    </recommendedName>
</protein>
<keyword evidence="3" id="KW-1185">Reference proteome</keyword>
<reference evidence="2 3" key="1">
    <citation type="journal article" date="2015" name="Sci. Rep.">
        <title>The power of single molecule real-time sequencing technology in the de novo assembly of a eukaryotic genome.</title>
        <authorList>
            <person name="Sakai H."/>
            <person name="Naito K."/>
            <person name="Ogiso-Tanaka E."/>
            <person name="Takahashi Y."/>
            <person name="Iseki K."/>
            <person name="Muto C."/>
            <person name="Satou K."/>
            <person name="Teruya K."/>
            <person name="Shiroma A."/>
            <person name="Shimoji M."/>
            <person name="Hirano T."/>
            <person name="Itoh T."/>
            <person name="Kaga A."/>
            <person name="Tomooka N."/>
        </authorList>
    </citation>
    <scope>NUCLEOTIDE SEQUENCE [LARGE SCALE GENOMIC DNA]</scope>
    <source>
        <strain evidence="3">cv. Shumari</strain>
    </source>
</reference>
<evidence type="ECO:0000313" key="2">
    <source>
        <dbReference type="EMBL" id="BAT93828.1"/>
    </source>
</evidence>
<dbReference type="EMBL" id="AP015041">
    <property type="protein sequence ID" value="BAT93828.1"/>
    <property type="molecule type" value="Genomic_DNA"/>
</dbReference>
<keyword evidence="1" id="KW-0812">Transmembrane</keyword>
<dbReference type="Proteomes" id="UP000291084">
    <property type="component" value="Chromosome 8"/>
</dbReference>
<keyword evidence="1" id="KW-1133">Transmembrane helix</keyword>
<evidence type="ECO:0000313" key="3">
    <source>
        <dbReference type="Proteomes" id="UP000291084"/>
    </source>
</evidence>
<dbReference type="AlphaFoldDB" id="A0A0S3SLU1"/>
<accession>A0A0S3SLU1</accession>
<evidence type="ECO:0000256" key="1">
    <source>
        <dbReference type="SAM" id="Phobius"/>
    </source>
</evidence>
<evidence type="ECO:0008006" key="4">
    <source>
        <dbReference type="Google" id="ProtNLM"/>
    </source>
</evidence>
<organism evidence="2 3">
    <name type="scientific">Vigna angularis var. angularis</name>
    <dbReference type="NCBI Taxonomy" id="157739"/>
    <lineage>
        <taxon>Eukaryota</taxon>
        <taxon>Viridiplantae</taxon>
        <taxon>Streptophyta</taxon>
        <taxon>Embryophyta</taxon>
        <taxon>Tracheophyta</taxon>
        <taxon>Spermatophyta</taxon>
        <taxon>Magnoliopsida</taxon>
        <taxon>eudicotyledons</taxon>
        <taxon>Gunneridae</taxon>
        <taxon>Pentapetalae</taxon>
        <taxon>rosids</taxon>
        <taxon>fabids</taxon>
        <taxon>Fabales</taxon>
        <taxon>Fabaceae</taxon>
        <taxon>Papilionoideae</taxon>
        <taxon>50 kb inversion clade</taxon>
        <taxon>NPAAA clade</taxon>
        <taxon>indigoferoid/millettioid clade</taxon>
        <taxon>Phaseoleae</taxon>
        <taxon>Vigna</taxon>
    </lineage>
</organism>
<gene>
    <name evidence="2" type="primary">Vigan.08G036700</name>
    <name evidence="2" type="ORF">VIGAN_08036700</name>
</gene>
<name>A0A0S3SLU1_PHAAN</name>
<dbReference type="PROSITE" id="PS51257">
    <property type="entry name" value="PROKAR_LIPOPROTEIN"/>
    <property type="match status" value="1"/>
</dbReference>